<dbReference type="SUPFAM" id="SSF63712">
    <property type="entry name" value="Nicotinic receptor ligand binding domain-like"/>
    <property type="match status" value="1"/>
</dbReference>
<dbReference type="InParanoid" id="A0A7M7QA57"/>
<name>A0A7M7QA57_NASVI</name>
<dbReference type="OMA" id="HWERTEY"/>
<keyword evidence="5" id="KW-1185">Reference proteome</keyword>
<evidence type="ECO:0000256" key="2">
    <source>
        <dbReference type="SAM" id="SignalP"/>
    </source>
</evidence>
<keyword evidence="2" id="KW-0732">Signal</keyword>
<evidence type="ECO:0000313" key="5">
    <source>
        <dbReference type="Proteomes" id="UP000002358"/>
    </source>
</evidence>
<keyword evidence="1" id="KW-1133">Transmembrane helix</keyword>
<evidence type="ECO:0000313" key="4">
    <source>
        <dbReference type="EnsemblMetazoa" id="XP_031784303"/>
    </source>
</evidence>
<dbReference type="Pfam" id="PF02931">
    <property type="entry name" value="Neur_chan_LBD"/>
    <property type="match status" value="1"/>
</dbReference>
<dbReference type="SMR" id="A0A7M7QA57"/>
<dbReference type="GO" id="GO:0004888">
    <property type="term" value="F:transmembrane signaling receptor activity"/>
    <property type="evidence" value="ECO:0007669"/>
    <property type="project" value="InterPro"/>
</dbReference>
<sequence>MGLYRLSLVLVILLGLLVHVMCVGETNSTCSLAAAKSPHLRLNRYLFCDYDITVRPVIHHKNATNISIHFDPLRIDFMDESSTFILHTWNTWSWMDEFLTWNPKDFDGINETRVESAKIWTPDLALYNSADMTETQIGIPSVPCILVNDGQLVCIAPVKYVTHCTTDFTYWPYDEQTCNIRLSSWNNHALDINIDYNNSTIEMGYYKTNNEWDVRAFILKEHVKYYDCCPETFWSTIVPTFILRRHPSMVHTIFITTAFVFTLITLTVSYLDARSNERVLLSMLNFVCHVLIISVLHWVLPHNGPNGSPHLLLFYRDSWIIATFEIALTALLRRLQSTRRNLPYWLIFTVSLIEGNRICRFLLLGEQVDVDDGKLFIAINGSSPSEIDDENASLSDVNLQNSSKNLASDSWRKVTIIIERLVLIFVAFTYLMLFIVLIPREQS</sequence>
<dbReference type="InterPro" id="IPR036734">
    <property type="entry name" value="Neur_chan_lig-bd_sf"/>
</dbReference>
<dbReference type="CDD" id="cd18989">
    <property type="entry name" value="LGIC_ECD_cation"/>
    <property type="match status" value="1"/>
</dbReference>
<accession>A0A7M7QA57</accession>
<feature type="transmembrane region" description="Helical" evidence="1">
    <location>
        <begin position="421"/>
        <end position="438"/>
    </location>
</feature>
<dbReference type="OrthoDB" id="410315at2759"/>
<feature type="domain" description="Neurotransmitter-gated ion-channel ligand-binding" evidence="3">
    <location>
        <begin position="41"/>
        <end position="247"/>
    </location>
</feature>
<dbReference type="FunFam" id="2.70.170.10:FF:000028">
    <property type="entry name" value="AcetylCholine Receptor"/>
    <property type="match status" value="1"/>
</dbReference>
<dbReference type="Gene3D" id="2.70.170.10">
    <property type="entry name" value="Neurotransmitter-gated ion-channel ligand-binding domain"/>
    <property type="match status" value="1"/>
</dbReference>
<evidence type="ECO:0000256" key="1">
    <source>
        <dbReference type="SAM" id="Phobius"/>
    </source>
</evidence>
<organism evidence="4 5">
    <name type="scientific">Nasonia vitripennis</name>
    <name type="common">Parasitic wasp</name>
    <dbReference type="NCBI Taxonomy" id="7425"/>
    <lineage>
        <taxon>Eukaryota</taxon>
        <taxon>Metazoa</taxon>
        <taxon>Ecdysozoa</taxon>
        <taxon>Arthropoda</taxon>
        <taxon>Hexapoda</taxon>
        <taxon>Insecta</taxon>
        <taxon>Pterygota</taxon>
        <taxon>Neoptera</taxon>
        <taxon>Endopterygota</taxon>
        <taxon>Hymenoptera</taxon>
        <taxon>Apocrita</taxon>
        <taxon>Proctotrupomorpha</taxon>
        <taxon>Chalcidoidea</taxon>
        <taxon>Pteromalidae</taxon>
        <taxon>Pteromalinae</taxon>
        <taxon>Nasonia</taxon>
    </lineage>
</organism>
<gene>
    <name evidence="4" type="primary">100120218</name>
</gene>
<feature type="signal peptide" evidence="2">
    <location>
        <begin position="1"/>
        <end position="22"/>
    </location>
</feature>
<keyword evidence="1" id="KW-0812">Transmembrane</keyword>
<feature type="transmembrane region" description="Helical" evidence="1">
    <location>
        <begin position="312"/>
        <end position="332"/>
    </location>
</feature>
<dbReference type="GO" id="GO:0005230">
    <property type="term" value="F:extracellular ligand-gated monoatomic ion channel activity"/>
    <property type="evidence" value="ECO:0007669"/>
    <property type="project" value="InterPro"/>
</dbReference>
<dbReference type="PANTHER" id="PTHR18945">
    <property type="entry name" value="NEUROTRANSMITTER GATED ION CHANNEL"/>
    <property type="match status" value="1"/>
</dbReference>
<feature type="chain" id="PRO_5029757279" description="Neurotransmitter-gated ion-channel ligand-binding domain-containing protein" evidence="2">
    <location>
        <begin position="23"/>
        <end position="443"/>
    </location>
</feature>
<dbReference type="InterPro" id="IPR006202">
    <property type="entry name" value="Neur_chan_lig-bd"/>
</dbReference>
<keyword evidence="1" id="KW-0472">Membrane</keyword>
<dbReference type="AlphaFoldDB" id="A0A7M7QA57"/>
<evidence type="ECO:0000259" key="3">
    <source>
        <dbReference type="Pfam" id="PF02931"/>
    </source>
</evidence>
<dbReference type="PRINTS" id="PR00252">
    <property type="entry name" value="NRIONCHANNEL"/>
</dbReference>
<protein>
    <recommendedName>
        <fullName evidence="3">Neurotransmitter-gated ion-channel ligand-binding domain-containing protein</fullName>
    </recommendedName>
</protein>
<dbReference type="EnsemblMetazoa" id="XM_031928443">
    <property type="protein sequence ID" value="XP_031784303"/>
    <property type="gene ID" value="GeneID_100120218"/>
</dbReference>
<proteinExistence type="predicted"/>
<feature type="transmembrane region" description="Helical" evidence="1">
    <location>
        <begin position="283"/>
        <end position="300"/>
    </location>
</feature>
<dbReference type="InterPro" id="IPR006201">
    <property type="entry name" value="Neur_channel"/>
</dbReference>
<reference evidence="4" key="1">
    <citation type="submission" date="2021-01" db="UniProtKB">
        <authorList>
            <consortium name="EnsemblMetazoa"/>
        </authorList>
    </citation>
    <scope>IDENTIFICATION</scope>
</reference>
<dbReference type="Proteomes" id="UP000002358">
    <property type="component" value="Chromosome 4"/>
</dbReference>
<dbReference type="GO" id="GO:0016020">
    <property type="term" value="C:membrane"/>
    <property type="evidence" value="ECO:0007669"/>
    <property type="project" value="InterPro"/>
</dbReference>
<feature type="transmembrane region" description="Helical" evidence="1">
    <location>
        <begin position="249"/>
        <end position="271"/>
    </location>
</feature>